<evidence type="ECO:0000256" key="1">
    <source>
        <dbReference type="SAM" id="MobiDB-lite"/>
    </source>
</evidence>
<name>A0A6H2A5T5_9ZZZZ</name>
<protein>
    <submittedName>
        <fullName evidence="2">Uncharacterized protein</fullName>
    </submittedName>
</protein>
<organism evidence="2">
    <name type="scientific">viral metagenome</name>
    <dbReference type="NCBI Taxonomy" id="1070528"/>
    <lineage>
        <taxon>unclassified sequences</taxon>
        <taxon>metagenomes</taxon>
        <taxon>organismal metagenomes</taxon>
    </lineage>
</organism>
<accession>A0A6H2A5T5</accession>
<evidence type="ECO:0000313" key="2">
    <source>
        <dbReference type="EMBL" id="QJA54991.1"/>
    </source>
</evidence>
<sequence>MEDKYKGWTRYEVEEAKAFVSLGLTEDRGQVPKGFGLIYRLDGADMRSAKHYTAGAALINGAVWATVIDYGEGYGTKCRIVGTYPLPTPAPTPKTEPVKYTPDGNLSSDFEETF</sequence>
<gene>
    <name evidence="2" type="ORF">TM448A06397_0003</name>
</gene>
<reference evidence="2" key="1">
    <citation type="submission" date="2020-03" db="EMBL/GenBank/DDBJ databases">
        <title>The deep terrestrial virosphere.</title>
        <authorList>
            <person name="Holmfeldt K."/>
            <person name="Nilsson E."/>
            <person name="Simone D."/>
            <person name="Lopez-Fernandez M."/>
            <person name="Wu X."/>
            <person name="de Brujin I."/>
            <person name="Lundin D."/>
            <person name="Andersson A."/>
            <person name="Bertilsson S."/>
            <person name="Dopson M."/>
        </authorList>
    </citation>
    <scope>NUCLEOTIDE SEQUENCE</scope>
    <source>
        <strain evidence="2">TM448A06397</strain>
    </source>
</reference>
<dbReference type="EMBL" id="MT144557">
    <property type="protein sequence ID" value="QJA54991.1"/>
    <property type="molecule type" value="Genomic_DNA"/>
</dbReference>
<proteinExistence type="predicted"/>
<dbReference type="AlphaFoldDB" id="A0A6H2A5T5"/>
<feature type="region of interest" description="Disordered" evidence="1">
    <location>
        <begin position="87"/>
        <end position="114"/>
    </location>
</feature>